<keyword evidence="8" id="KW-0961">Cell wall biogenesis/degradation</keyword>
<evidence type="ECO:0000259" key="10">
    <source>
        <dbReference type="Pfam" id="PF02875"/>
    </source>
</evidence>
<dbReference type="InterPro" id="IPR004101">
    <property type="entry name" value="Mur_ligase_C"/>
</dbReference>
<accession>A0A2H0VI65</accession>
<keyword evidence="3" id="KW-0547">Nucleotide-binding</keyword>
<dbReference type="InterPro" id="IPR036615">
    <property type="entry name" value="Mur_ligase_C_dom_sf"/>
</dbReference>
<reference evidence="13" key="1">
    <citation type="submission" date="2017-09" db="EMBL/GenBank/DDBJ databases">
        <title>Depth-based differentiation of microbial function through sediment-hosted aquifers and enrichment of novel symbionts in the deep terrestrial subsurface.</title>
        <authorList>
            <person name="Probst A.J."/>
            <person name="Ladd B."/>
            <person name="Jarett J.K."/>
            <person name="Geller-Mcgrath D.E."/>
            <person name="Sieber C.M.K."/>
            <person name="Emerson J.B."/>
            <person name="Anantharaman K."/>
            <person name="Thomas B.C."/>
            <person name="Malmstrom R."/>
            <person name="Stieglmeier M."/>
            <person name="Klingl A."/>
            <person name="Woyke T."/>
            <person name="Ryan C.M."/>
            <person name="Banfield J.F."/>
        </authorList>
    </citation>
    <scope>NUCLEOTIDE SEQUENCE [LARGE SCALE GENOMIC DNA]</scope>
</reference>
<organism evidence="12 13">
    <name type="scientific">Candidatus Collierbacteria bacterium CG10_big_fil_rev_8_21_14_0_10_44_9</name>
    <dbReference type="NCBI Taxonomy" id="1974535"/>
    <lineage>
        <taxon>Bacteria</taxon>
        <taxon>Candidatus Collieribacteriota</taxon>
    </lineage>
</organism>
<keyword evidence="2" id="KW-0132">Cell division</keyword>
<dbReference type="PANTHER" id="PTHR43445">
    <property type="entry name" value="UDP-N-ACETYLMURAMATE--L-ALANINE LIGASE-RELATED"/>
    <property type="match status" value="1"/>
</dbReference>
<evidence type="ECO:0000259" key="9">
    <source>
        <dbReference type="Pfam" id="PF01225"/>
    </source>
</evidence>
<evidence type="ECO:0000256" key="6">
    <source>
        <dbReference type="ARBA" id="ARBA00022984"/>
    </source>
</evidence>
<dbReference type="GO" id="GO:0008360">
    <property type="term" value="P:regulation of cell shape"/>
    <property type="evidence" value="ECO:0007669"/>
    <property type="project" value="UniProtKB-KW"/>
</dbReference>
<feature type="domain" description="Mur ligase C-terminal" evidence="10">
    <location>
        <begin position="285"/>
        <end position="412"/>
    </location>
</feature>
<dbReference type="GO" id="GO:0016881">
    <property type="term" value="F:acid-amino acid ligase activity"/>
    <property type="evidence" value="ECO:0007669"/>
    <property type="project" value="InterPro"/>
</dbReference>
<evidence type="ECO:0000313" key="12">
    <source>
        <dbReference type="EMBL" id="PIR98778.1"/>
    </source>
</evidence>
<dbReference type="Pfam" id="PF08245">
    <property type="entry name" value="Mur_ligase_M"/>
    <property type="match status" value="1"/>
</dbReference>
<dbReference type="Pfam" id="PF02875">
    <property type="entry name" value="Mur_ligase_C"/>
    <property type="match status" value="1"/>
</dbReference>
<evidence type="ECO:0000259" key="11">
    <source>
        <dbReference type="Pfam" id="PF08245"/>
    </source>
</evidence>
<dbReference type="Gene3D" id="3.40.1190.10">
    <property type="entry name" value="Mur-like, catalytic domain"/>
    <property type="match status" value="1"/>
</dbReference>
<dbReference type="GO" id="GO:0071555">
    <property type="term" value="P:cell wall organization"/>
    <property type="evidence" value="ECO:0007669"/>
    <property type="project" value="UniProtKB-KW"/>
</dbReference>
<dbReference type="InterPro" id="IPR000713">
    <property type="entry name" value="Mur_ligase_N"/>
</dbReference>
<dbReference type="SUPFAM" id="SSF53623">
    <property type="entry name" value="MurD-like peptide ligases, catalytic domain"/>
    <property type="match status" value="1"/>
</dbReference>
<dbReference type="Gene3D" id="3.40.50.720">
    <property type="entry name" value="NAD(P)-binding Rossmann-like Domain"/>
    <property type="match status" value="1"/>
</dbReference>
<evidence type="ECO:0008006" key="14">
    <source>
        <dbReference type="Google" id="ProtNLM"/>
    </source>
</evidence>
<evidence type="ECO:0000256" key="5">
    <source>
        <dbReference type="ARBA" id="ARBA00022960"/>
    </source>
</evidence>
<evidence type="ECO:0000256" key="4">
    <source>
        <dbReference type="ARBA" id="ARBA00022840"/>
    </source>
</evidence>
<dbReference type="InterPro" id="IPR013221">
    <property type="entry name" value="Mur_ligase_cen"/>
</dbReference>
<keyword evidence="4" id="KW-0067">ATP-binding</keyword>
<evidence type="ECO:0000256" key="1">
    <source>
        <dbReference type="ARBA" id="ARBA00022598"/>
    </source>
</evidence>
<gene>
    <name evidence="12" type="ORF">COT87_03015</name>
</gene>
<evidence type="ECO:0000313" key="13">
    <source>
        <dbReference type="Proteomes" id="UP000230796"/>
    </source>
</evidence>
<dbReference type="SUPFAM" id="SSF53244">
    <property type="entry name" value="MurD-like peptide ligases, peptide-binding domain"/>
    <property type="match status" value="1"/>
</dbReference>
<evidence type="ECO:0000256" key="2">
    <source>
        <dbReference type="ARBA" id="ARBA00022618"/>
    </source>
</evidence>
<dbReference type="PANTHER" id="PTHR43445:SF3">
    <property type="entry name" value="UDP-N-ACETYLMURAMATE--L-ALANINE LIGASE"/>
    <property type="match status" value="1"/>
</dbReference>
<dbReference type="InterPro" id="IPR036565">
    <property type="entry name" value="Mur-like_cat_sf"/>
</dbReference>
<dbReference type="GO" id="GO:0009252">
    <property type="term" value="P:peptidoglycan biosynthetic process"/>
    <property type="evidence" value="ECO:0007669"/>
    <property type="project" value="UniProtKB-KW"/>
</dbReference>
<dbReference type="SUPFAM" id="SSF51984">
    <property type="entry name" value="MurCD N-terminal domain"/>
    <property type="match status" value="1"/>
</dbReference>
<proteinExistence type="predicted"/>
<sequence length="424" mass="46093">MKQAFFIGIKGVGMTALALVMQDAGWSVSGSDTRESFITDDILTKRHLEVDPLSSTIPIKTDLIVYSAAYAPPTTNIKTLSLAEALADFVKDRQVIAVAGVGGKTTTTAMLAVLFHTAGLDAGYYVGTGSISGLEAPGHAGTDSYFVVEADEYAISKTDKRPKFALLTPKILITTNIIHDHPDIYPSEVDTMKAFADLVSSIPPGGTWICNSSDLITTQILREVSSKCQITTYGADHPLYPKLELSVFGDQNKLDALAGVFAAMEVGLTETEALQSIKAYKGAARRQESHGVVQGRLLYDDYGHHPREIKLTVNSFKENFPNRRIILVFESHTYSRTEALLEEFTKSIAIADLSFIMPIFESAREKGQPHTVTTESFASLISGATALTWNNAAQTIWAASKPGDLILTMGAGFVYKLHDEFKKL</sequence>
<dbReference type="InterPro" id="IPR050061">
    <property type="entry name" value="MurCDEF_pg_biosynth"/>
</dbReference>
<dbReference type="GO" id="GO:0005524">
    <property type="term" value="F:ATP binding"/>
    <property type="evidence" value="ECO:0007669"/>
    <property type="project" value="UniProtKB-KW"/>
</dbReference>
<dbReference type="Gene3D" id="3.90.190.20">
    <property type="entry name" value="Mur ligase, C-terminal domain"/>
    <property type="match status" value="1"/>
</dbReference>
<evidence type="ECO:0000256" key="3">
    <source>
        <dbReference type="ARBA" id="ARBA00022741"/>
    </source>
</evidence>
<dbReference type="EMBL" id="PFAF01000064">
    <property type="protein sequence ID" value="PIR98778.1"/>
    <property type="molecule type" value="Genomic_DNA"/>
</dbReference>
<keyword evidence="1" id="KW-0436">Ligase</keyword>
<dbReference type="GO" id="GO:0051301">
    <property type="term" value="P:cell division"/>
    <property type="evidence" value="ECO:0007669"/>
    <property type="project" value="UniProtKB-KW"/>
</dbReference>
<evidence type="ECO:0000256" key="7">
    <source>
        <dbReference type="ARBA" id="ARBA00023306"/>
    </source>
</evidence>
<keyword evidence="7" id="KW-0131">Cell cycle</keyword>
<keyword evidence="5" id="KW-0133">Cell shape</keyword>
<dbReference type="AlphaFoldDB" id="A0A2H0VI65"/>
<name>A0A2H0VI65_9BACT</name>
<comment type="caution">
    <text evidence="12">The sequence shown here is derived from an EMBL/GenBank/DDBJ whole genome shotgun (WGS) entry which is preliminary data.</text>
</comment>
<evidence type="ECO:0000256" key="8">
    <source>
        <dbReference type="ARBA" id="ARBA00023316"/>
    </source>
</evidence>
<keyword evidence="6" id="KW-0573">Peptidoglycan synthesis</keyword>
<protein>
    <recommendedName>
        <fullName evidence="14">UDP-N-acetylmuramate--L-alanine ligase</fullName>
    </recommendedName>
</protein>
<dbReference type="Pfam" id="PF01225">
    <property type="entry name" value="Mur_ligase"/>
    <property type="match status" value="1"/>
</dbReference>
<feature type="domain" description="Mur ligase N-terminal catalytic" evidence="9">
    <location>
        <begin position="6"/>
        <end position="90"/>
    </location>
</feature>
<dbReference type="Proteomes" id="UP000230796">
    <property type="component" value="Unassembled WGS sequence"/>
</dbReference>
<feature type="domain" description="Mur ligase central" evidence="11">
    <location>
        <begin position="98"/>
        <end position="238"/>
    </location>
</feature>